<name>A0ABY8TK65_TETOB</name>
<feature type="region of interest" description="Disordered" evidence="7">
    <location>
        <begin position="1"/>
        <end position="20"/>
    </location>
</feature>
<accession>A0ABY8TK65</accession>
<evidence type="ECO:0000256" key="1">
    <source>
        <dbReference type="ARBA" id="ARBA00004141"/>
    </source>
</evidence>
<feature type="region of interest" description="Disordered" evidence="7">
    <location>
        <begin position="630"/>
        <end position="670"/>
    </location>
</feature>
<evidence type="ECO:0000256" key="4">
    <source>
        <dbReference type="ARBA" id="ARBA00022989"/>
    </source>
</evidence>
<dbReference type="Proteomes" id="UP001244341">
    <property type="component" value="Chromosome 1b"/>
</dbReference>
<feature type="transmembrane region" description="Helical" evidence="8">
    <location>
        <begin position="233"/>
        <end position="257"/>
    </location>
</feature>
<dbReference type="Pfam" id="PF00854">
    <property type="entry name" value="PTR2"/>
    <property type="match status" value="1"/>
</dbReference>
<keyword evidence="3 6" id="KW-0812">Transmembrane</keyword>
<evidence type="ECO:0000256" key="2">
    <source>
        <dbReference type="ARBA" id="ARBA00005982"/>
    </source>
</evidence>
<dbReference type="InterPro" id="IPR018456">
    <property type="entry name" value="PTR2_symporter_CS"/>
</dbReference>
<dbReference type="InterPro" id="IPR000109">
    <property type="entry name" value="POT_fam"/>
</dbReference>
<feature type="transmembrane region" description="Helical" evidence="8">
    <location>
        <begin position="208"/>
        <end position="227"/>
    </location>
</feature>
<evidence type="ECO:0000256" key="7">
    <source>
        <dbReference type="SAM" id="MobiDB-lite"/>
    </source>
</evidence>
<gene>
    <name evidence="9" type="ORF">OEZ85_008778</name>
</gene>
<feature type="transmembrane region" description="Helical" evidence="8">
    <location>
        <begin position="338"/>
        <end position="356"/>
    </location>
</feature>
<dbReference type="EMBL" id="CP126208">
    <property type="protein sequence ID" value="WIA09372.1"/>
    <property type="molecule type" value="Genomic_DNA"/>
</dbReference>
<keyword evidence="5 8" id="KW-0472">Membrane</keyword>
<proteinExistence type="inferred from homology"/>
<feature type="transmembrane region" description="Helical" evidence="8">
    <location>
        <begin position="165"/>
        <end position="187"/>
    </location>
</feature>
<feature type="transmembrane region" description="Helical" evidence="8">
    <location>
        <begin position="119"/>
        <end position="145"/>
    </location>
</feature>
<comment type="similarity">
    <text evidence="2 6">Belongs to the major facilitator superfamily. Proton-dependent oligopeptide transporter (POT/PTR) (TC 2.A.17) family.</text>
</comment>
<evidence type="ECO:0000256" key="6">
    <source>
        <dbReference type="RuleBase" id="RU003755"/>
    </source>
</evidence>
<dbReference type="InterPro" id="IPR036259">
    <property type="entry name" value="MFS_trans_sf"/>
</dbReference>
<protein>
    <recommendedName>
        <fullName evidence="11">Major facilitator superfamily (MFS) profile domain-containing protein</fullName>
    </recommendedName>
</protein>
<feature type="transmembrane region" description="Helical" evidence="8">
    <location>
        <begin position="554"/>
        <end position="573"/>
    </location>
</feature>
<feature type="transmembrane region" description="Helical" evidence="8">
    <location>
        <begin position="418"/>
        <end position="437"/>
    </location>
</feature>
<comment type="subcellular location">
    <subcellularLocation>
        <location evidence="1 6">Membrane</location>
        <topology evidence="1 6">Multi-pass membrane protein</topology>
    </subcellularLocation>
</comment>
<dbReference type="PROSITE" id="PS01023">
    <property type="entry name" value="PTR2_2"/>
    <property type="match status" value="1"/>
</dbReference>
<dbReference type="PROSITE" id="PS01022">
    <property type="entry name" value="PTR2_1"/>
    <property type="match status" value="1"/>
</dbReference>
<keyword evidence="10" id="KW-1185">Reference proteome</keyword>
<keyword evidence="4 8" id="KW-1133">Transmembrane helix</keyword>
<dbReference type="PANTHER" id="PTHR11654">
    <property type="entry name" value="OLIGOPEPTIDE TRANSPORTER-RELATED"/>
    <property type="match status" value="1"/>
</dbReference>
<organism evidence="9 10">
    <name type="scientific">Tetradesmus obliquus</name>
    <name type="common">Green alga</name>
    <name type="synonym">Acutodesmus obliquus</name>
    <dbReference type="NCBI Taxonomy" id="3088"/>
    <lineage>
        <taxon>Eukaryota</taxon>
        <taxon>Viridiplantae</taxon>
        <taxon>Chlorophyta</taxon>
        <taxon>core chlorophytes</taxon>
        <taxon>Chlorophyceae</taxon>
        <taxon>CS clade</taxon>
        <taxon>Sphaeropleales</taxon>
        <taxon>Scenedesmaceae</taxon>
        <taxon>Tetradesmus</taxon>
    </lineage>
</organism>
<dbReference type="SUPFAM" id="SSF103473">
    <property type="entry name" value="MFS general substrate transporter"/>
    <property type="match status" value="1"/>
</dbReference>
<feature type="transmembrane region" description="Helical" evidence="8">
    <location>
        <begin position="384"/>
        <end position="406"/>
    </location>
</feature>
<evidence type="ECO:0000256" key="3">
    <source>
        <dbReference type="ARBA" id="ARBA00022692"/>
    </source>
</evidence>
<feature type="transmembrane region" description="Helical" evidence="8">
    <location>
        <begin position="514"/>
        <end position="534"/>
    </location>
</feature>
<evidence type="ECO:0000256" key="5">
    <source>
        <dbReference type="ARBA" id="ARBA00023136"/>
    </source>
</evidence>
<evidence type="ECO:0000313" key="10">
    <source>
        <dbReference type="Proteomes" id="UP001244341"/>
    </source>
</evidence>
<feature type="transmembrane region" description="Helical" evidence="8">
    <location>
        <begin position="474"/>
        <end position="493"/>
    </location>
</feature>
<sequence>MARQKPEDTPQDARAKSKDEFKSLDRDFGVKAEVEGLDDDPILPHRKRMLFLACACILGNELCERLAYYGLQTNMGLYLKKVIGYPADQASQLLQVWKATVYLTPLIGAYLADAVMGRFWVILVFSIIYFFGMLGITLVNVIPAIKPIKGGPEPPAGIGATKGVFWAFMYLTALGSGGIKPCVSSFGGDQFKESSARERKWRSSFFNWFYFVINIGSLVASTVVVGVQENKGYGIGFGIPTIFFAVAIVAFIIGALFKLYTCLPAEGSPFTRIWRVLKGAFANRKQALPQPNELYEPPAGSLAFEMAHTNRMRALDKAAIKSDAEKPVSRTEVEETKAFLGIMPLFLCICIYQMAYDPIFTLLPYPGDVMDRRMGNTEIPASSISFANTFGVLFTVVFYDLVVVPLTNKIGRPISMTFRIGLGFFVLILALISAALIEMSRYKLVRQTGLVDRFLAAGPDADPLDPKFTQPMSIWVQFVPYFLVGVSEVFTNIGTMELFYTQVSEGMRSLGTSFYLLTVAVGTYLASALNIIVASASPVDLWVADNPLFGHYDWYFWLNAGILAVGLGIYILVARTYTEKPVINVDKDPFNRETKVHSELANVSRVWPSINSSSRMSELRQRSKASMISSRGSAMSGAPGHLHGSDAKHGGMLPTGAGQFSRDVRDLDQV</sequence>
<keyword evidence="6" id="KW-0813">Transport</keyword>
<evidence type="ECO:0000256" key="8">
    <source>
        <dbReference type="SAM" id="Phobius"/>
    </source>
</evidence>
<reference evidence="9 10" key="1">
    <citation type="submission" date="2023-05" db="EMBL/GenBank/DDBJ databases">
        <title>A 100% complete, gapless, phased diploid assembly of the Scenedesmus obliquus UTEX 3031 genome.</title>
        <authorList>
            <person name="Biondi T.C."/>
            <person name="Hanschen E.R."/>
            <person name="Kwon T."/>
            <person name="Eng W."/>
            <person name="Kruse C.P.S."/>
            <person name="Koehler S.I."/>
            <person name="Kunde Y."/>
            <person name="Gleasner C.D."/>
            <person name="You Mak K.T."/>
            <person name="Polle J."/>
            <person name="Hovde B.T."/>
            <person name="Starkenburg S.R."/>
        </authorList>
    </citation>
    <scope>NUCLEOTIDE SEQUENCE [LARGE SCALE GENOMIC DNA]</scope>
    <source>
        <strain evidence="9 10">DOE0152z</strain>
    </source>
</reference>
<dbReference type="Gene3D" id="1.20.1250.20">
    <property type="entry name" value="MFS general substrate transporter like domains"/>
    <property type="match status" value="1"/>
</dbReference>
<evidence type="ECO:0000313" key="9">
    <source>
        <dbReference type="EMBL" id="WIA09372.1"/>
    </source>
</evidence>
<evidence type="ECO:0008006" key="11">
    <source>
        <dbReference type="Google" id="ProtNLM"/>
    </source>
</evidence>